<feature type="compositionally biased region" description="Low complexity" evidence="2">
    <location>
        <begin position="1522"/>
        <end position="1536"/>
    </location>
</feature>
<feature type="compositionally biased region" description="Basic and acidic residues" evidence="2">
    <location>
        <begin position="594"/>
        <end position="621"/>
    </location>
</feature>
<evidence type="ECO:0000259" key="4">
    <source>
        <dbReference type="PROSITE" id="PS50238"/>
    </source>
</evidence>
<dbReference type="SUPFAM" id="SSF50729">
    <property type="entry name" value="PH domain-like"/>
    <property type="match status" value="1"/>
</dbReference>
<gene>
    <name evidence="5" type="ORF">GSTUAT00002675001</name>
</gene>
<dbReference type="InterPro" id="IPR011993">
    <property type="entry name" value="PH-like_dom_sf"/>
</dbReference>
<dbReference type="Pfam" id="PF00620">
    <property type="entry name" value="RhoGAP"/>
    <property type="match status" value="1"/>
</dbReference>
<dbReference type="EMBL" id="LN890976">
    <property type="protein sequence ID" value="CUS13228.1"/>
    <property type="molecule type" value="Genomic_DNA"/>
</dbReference>
<dbReference type="InterPro" id="IPR001849">
    <property type="entry name" value="PH_domain"/>
</dbReference>
<dbReference type="SMART" id="SM00324">
    <property type="entry name" value="RhoGAP"/>
    <property type="match status" value="1"/>
</dbReference>
<dbReference type="GO" id="GO:0007165">
    <property type="term" value="P:signal transduction"/>
    <property type="evidence" value="ECO:0007669"/>
    <property type="project" value="InterPro"/>
</dbReference>
<evidence type="ECO:0008006" key="7">
    <source>
        <dbReference type="Google" id="ProtNLM"/>
    </source>
</evidence>
<feature type="compositionally biased region" description="Polar residues" evidence="2">
    <location>
        <begin position="162"/>
        <end position="174"/>
    </location>
</feature>
<feature type="region of interest" description="Disordered" evidence="2">
    <location>
        <begin position="1446"/>
        <end position="1565"/>
    </location>
</feature>
<feature type="compositionally biased region" description="Low complexity" evidence="2">
    <location>
        <begin position="1067"/>
        <end position="1079"/>
    </location>
</feature>
<dbReference type="InterPro" id="IPR000198">
    <property type="entry name" value="RhoGAP_dom"/>
</dbReference>
<keyword evidence="1" id="KW-0343">GTPase activation</keyword>
<feature type="region of interest" description="Disordered" evidence="2">
    <location>
        <begin position="35"/>
        <end position="64"/>
    </location>
</feature>
<feature type="compositionally biased region" description="Basic and acidic residues" evidence="2">
    <location>
        <begin position="752"/>
        <end position="761"/>
    </location>
</feature>
<feature type="compositionally biased region" description="Polar residues" evidence="2">
    <location>
        <begin position="379"/>
        <end position="401"/>
    </location>
</feature>
<evidence type="ECO:0000313" key="5">
    <source>
        <dbReference type="EMBL" id="CUS13228.1"/>
    </source>
</evidence>
<dbReference type="Pfam" id="PF00169">
    <property type="entry name" value="PH"/>
    <property type="match status" value="1"/>
</dbReference>
<protein>
    <recommendedName>
        <fullName evidence="7">RhoGAP-domain-containing protein</fullName>
    </recommendedName>
</protein>
<dbReference type="FunFam" id="2.30.29.30:FF:000452">
    <property type="entry name" value="Rho GTPase activator (Bem3)"/>
    <property type="match status" value="1"/>
</dbReference>
<feature type="compositionally biased region" description="Low complexity" evidence="2">
    <location>
        <begin position="206"/>
        <end position="223"/>
    </location>
</feature>
<dbReference type="Gene3D" id="1.10.555.10">
    <property type="entry name" value="Rho GTPase activation protein"/>
    <property type="match status" value="1"/>
</dbReference>
<reference evidence="5" key="1">
    <citation type="submission" date="2015-10" db="EMBL/GenBank/DDBJ databases">
        <authorList>
            <person name="Regsiter A."/>
            <person name="william w."/>
        </authorList>
    </citation>
    <scope>NUCLEOTIDE SEQUENCE</scope>
    <source>
        <strain evidence="5">Montdore</strain>
    </source>
</reference>
<feature type="compositionally biased region" description="Pro residues" evidence="2">
    <location>
        <begin position="1"/>
        <end position="13"/>
    </location>
</feature>
<evidence type="ECO:0000313" key="6">
    <source>
        <dbReference type="Proteomes" id="UP001412239"/>
    </source>
</evidence>
<dbReference type="CDD" id="cd13277">
    <property type="entry name" value="PH_Bem3"/>
    <property type="match status" value="1"/>
</dbReference>
<feature type="compositionally biased region" description="Pro residues" evidence="2">
    <location>
        <begin position="1453"/>
        <end position="1470"/>
    </location>
</feature>
<feature type="compositionally biased region" description="Polar residues" evidence="2">
    <location>
        <begin position="1130"/>
        <end position="1153"/>
    </location>
</feature>
<feature type="compositionally biased region" description="Pro residues" evidence="2">
    <location>
        <begin position="1500"/>
        <end position="1515"/>
    </location>
</feature>
<dbReference type="PROSITE" id="PS50003">
    <property type="entry name" value="PH_DOMAIN"/>
    <property type="match status" value="1"/>
</dbReference>
<keyword evidence="6" id="KW-1185">Reference proteome</keyword>
<feature type="compositionally biased region" description="Low complexity" evidence="2">
    <location>
        <begin position="237"/>
        <end position="281"/>
    </location>
</feature>
<feature type="region of interest" description="Disordered" evidence="2">
    <location>
        <begin position="743"/>
        <end position="769"/>
    </location>
</feature>
<feature type="region of interest" description="Disordered" evidence="2">
    <location>
        <begin position="1"/>
        <end position="23"/>
    </location>
</feature>
<dbReference type="PANTHER" id="PTHR23176:SF129">
    <property type="entry name" value="RHO GTPASE ACTIVATING PROTEIN AT 16F, ISOFORM E-RELATED"/>
    <property type="match status" value="1"/>
</dbReference>
<organism evidence="5 6">
    <name type="scientific">Tuber aestivum</name>
    <name type="common">summer truffle</name>
    <dbReference type="NCBI Taxonomy" id="59557"/>
    <lineage>
        <taxon>Eukaryota</taxon>
        <taxon>Fungi</taxon>
        <taxon>Dikarya</taxon>
        <taxon>Ascomycota</taxon>
        <taxon>Pezizomycotina</taxon>
        <taxon>Pezizomycetes</taxon>
        <taxon>Pezizales</taxon>
        <taxon>Tuberaceae</taxon>
        <taxon>Tuber</taxon>
    </lineage>
</organism>
<dbReference type="Proteomes" id="UP001412239">
    <property type="component" value="Unassembled WGS sequence"/>
</dbReference>
<feature type="domain" description="PH" evidence="3">
    <location>
        <begin position="942"/>
        <end position="1057"/>
    </location>
</feature>
<evidence type="ECO:0000259" key="3">
    <source>
        <dbReference type="PROSITE" id="PS50003"/>
    </source>
</evidence>
<feature type="compositionally biased region" description="Polar residues" evidence="2">
    <location>
        <begin position="1174"/>
        <end position="1185"/>
    </location>
</feature>
<dbReference type="SMART" id="SM00233">
    <property type="entry name" value="PH"/>
    <property type="match status" value="1"/>
</dbReference>
<dbReference type="GO" id="GO:0005938">
    <property type="term" value="C:cell cortex"/>
    <property type="evidence" value="ECO:0007669"/>
    <property type="project" value="UniProtKB-ARBA"/>
</dbReference>
<proteinExistence type="predicted"/>
<feature type="compositionally biased region" description="Basic and acidic residues" evidence="2">
    <location>
        <begin position="286"/>
        <end position="295"/>
    </location>
</feature>
<feature type="compositionally biased region" description="Gly residues" evidence="2">
    <location>
        <begin position="123"/>
        <end position="133"/>
    </location>
</feature>
<name>A0A292Q2X7_9PEZI</name>
<dbReference type="GO" id="GO:0005096">
    <property type="term" value="F:GTPase activator activity"/>
    <property type="evidence" value="ECO:0007669"/>
    <property type="project" value="UniProtKB-KW"/>
</dbReference>
<feature type="compositionally biased region" description="Basic and acidic residues" evidence="2">
    <location>
        <begin position="1091"/>
        <end position="1101"/>
    </location>
</feature>
<feature type="compositionally biased region" description="Pro residues" evidence="2">
    <location>
        <begin position="691"/>
        <end position="700"/>
    </location>
</feature>
<dbReference type="PROSITE" id="PS50238">
    <property type="entry name" value="RHOGAP"/>
    <property type="match status" value="1"/>
</dbReference>
<feature type="compositionally biased region" description="Polar residues" evidence="2">
    <location>
        <begin position="1477"/>
        <end position="1487"/>
    </location>
</feature>
<dbReference type="InterPro" id="IPR050729">
    <property type="entry name" value="Rho-GAP"/>
</dbReference>
<dbReference type="PANTHER" id="PTHR23176">
    <property type="entry name" value="RHO/RAC/CDC GTPASE-ACTIVATING PROTEIN"/>
    <property type="match status" value="1"/>
</dbReference>
<feature type="region of interest" description="Disordered" evidence="2">
    <location>
        <begin position="116"/>
        <end position="299"/>
    </location>
</feature>
<feature type="region of interest" description="Disordered" evidence="2">
    <location>
        <begin position="1059"/>
        <end position="1185"/>
    </location>
</feature>
<feature type="domain" description="Rho-GAP" evidence="4">
    <location>
        <begin position="1250"/>
        <end position="1451"/>
    </location>
</feature>
<sequence length="1608" mass="172810">MSHPPLHTPPTPPHFGLGDQGFPERSARDRLRITESPNTSSLNSHYAGGNNTTDTLGHSNNIHPTSPDIYALQVNLQGEARTVYTHQGYPSSPRRLPLPSQHPQRDNLITHQDFDREINTGNGSSGNYGGGGRITHQQVSFTHPPKSPYLSSPYNHHHNHYSLQSATPSRTPQDQLERLQPEASGVSGGSLGPLGSDPSHRYDTASSSPYSVSRSLSGGSSNSVHGTSRDRGQPLLSVPETSSSATATPAASPSMSSASFPRSIPRTSSIDSAISSVSAQSGANHTTKDGSHNSARDINPTPAEIQSLIQTAGSAESLIAYMMKEKASAASQNAQLWKLVDKQRAMIYGLNKDLERALRDKEKYRKALKEQRGQPQPLPTSSMGPSRISNESPVPSESATGDSPRDSQPKANPLIRSESMPLPEPSRSDSSSVQGGLMAPYPPTPPLGQEMDGPANSMGDRPPSSTNHGPRGPNGNKYPDQSLGGQGSLRSGNSLPPMKGPAEEGPASLSKLDNVYPTAGTGTAKGPIPLRMKLGISTTVAPASGLGKSPLRKAPPAPLSLALHSESKLHDDTDEDDNVSIDEIAGYQQLSSQRSKEPEEKGSDSDSEKSWQHTPVDKKAPSDFLSPEIEVHKGVSPARPAPSPRPQEKQASPPSTLRKHNEGLLSPAAPGVEKQSAVSPGIRQQFARAPLPSPGLPSSPRPIDRPLGSPMPRIKSPGLPTSPRMSAIAPAPYGPGTPRMSVPMGASMPPRPPDHSGHEKNASAGSLSSVGGFTKPGSLDGLSNLLILPSAIPSVDSRVVSSRMKPARASMMPGSKPRPLSEDSVFTLGVFSRANGKELLRVEKDVGALPALDSRLRNYIAYNVKVPDRGLFSGHAPAKIDARRNAIDEYFAGVLGATMDERAALALCEFFSTDVVDNSVGRDSTPIFKDGSGTVCTNQDGKPVKEGYLTKRGKNFGGWKARYFVLNGPVLKYYESPGGSHLGQIKLQNAQIGRQSQNQKVKETSDGVNDADNQYRHAFLVLEPKRKDSSTLVRHVLCAENDAERDEWVEALMQYVDKGGPDDDAHSTMSQVSQSSTTTGREAKKKRYGQKHKDSKEKNGDDCLQAVSYEETVSGVAPARGPTPEELNRLRNTPSPQDSGAHSLSTSQSTPVLSSHHLENRPMVGPVPDRGPVTSKQISGPTNGSVISDLAAWGSKFSAPTSHAEQKSAKKRSIWGFRQRSSSDLTNQPQAALPQQAHERIPVSRSVFGAPLEEAVHLSKPMGVDVHLPAVVYRCIQYLDAKDAASEEGIFRLSGSNVVIKGLRERFNTESDYNLLDNDEYYDVHAVAGLLKLYLRELPTNVLTTERREDFVKVTEMDDKAAKIAALNELVHTLPIENFELLRALSGHLIHIVENSDINKMTIRNVGIVFSPTLNIPAQVFSMFLHEYNHIFVRPEEGNLEALRSHYPKHPHQNPPSTPSPVSPRSPYPTPTDRRPSTTGSLLNPKNPNAAPLTPGMRSPLPPSRPAPQDPPITPKPQLASYEPTYETVVTPTPTTQPAMGFPAPPPMLGDGPGGNGPSGAKARRRESSMMFMMGRKGYNRGPNNGGSTWIGVLTAAIAMVMEDSVYE</sequence>
<feature type="region of interest" description="Disordered" evidence="2">
    <location>
        <begin position="366"/>
        <end position="726"/>
    </location>
</feature>
<evidence type="ECO:0000256" key="2">
    <source>
        <dbReference type="SAM" id="MobiDB-lite"/>
    </source>
</evidence>
<dbReference type="InterPro" id="IPR008936">
    <property type="entry name" value="Rho_GTPase_activation_prot"/>
</dbReference>
<accession>A0A292Q2X7</accession>
<evidence type="ECO:0000256" key="1">
    <source>
        <dbReference type="ARBA" id="ARBA00022468"/>
    </source>
</evidence>
<dbReference type="Gene3D" id="2.30.29.30">
    <property type="entry name" value="Pleckstrin-homology domain (PH domain)/Phosphotyrosine-binding domain (PTB)"/>
    <property type="match status" value="1"/>
</dbReference>
<dbReference type="SUPFAM" id="SSF48350">
    <property type="entry name" value="GTPase activation domain, GAP"/>
    <property type="match status" value="1"/>
</dbReference>